<dbReference type="EMBL" id="SMGI01000005">
    <property type="protein sequence ID" value="TCK64864.1"/>
    <property type="molecule type" value="Genomic_DNA"/>
</dbReference>
<evidence type="ECO:0000313" key="14">
    <source>
        <dbReference type="Proteomes" id="UP000295714"/>
    </source>
</evidence>
<feature type="transmembrane region" description="Helical" evidence="12">
    <location>
        <begin position="44"/>
        <end position="64"/>
    </location>
</feature>
<gene>
    <name evidence="13" type="ORF">DFQ05_2603</name>
</gene>
<feature type="transmembrane region" description="Helical" evidence="12">
    <location>
        <begin position="152"/>
        <end position="171"/>
    </location>
</feature>
<evidence type="ECO:0000256" key="2">
    <source>
        <dbReference type="ARBA" id="ARBA00006434"/>
    </source>
</evidence>
<evidence type="ECO:0000256" key="5">
    <source>
        <dbReference type="ARBA" id="ARBA00022692"/>
    </source>
</evidence>
<dbReference type="InterPro" id="IPR001734">
    <property type="entry name" value="Na/solute_symporter"/>
</dbReference>
<evidence type="ECO:0000256" key="3">
    <source>
        <dbReference type="ARBA" id="ARBA00022448"/>
    </source>
</evidence>
<keyword evidence="3" id="KW-0813">Transport</keyword>
<keyword evidence="10" id="KW-0739">Sodium transport</keyword>
<dbReference type="PANTHER" id="PTHR42985:SF47">
    <property type="entry name" value="INTEGRAL MEMBRANE TRANSPORT PROTEIN"/>
    <property type="match status" value="1"/>
</dbReference>
<dbReference type="AlphaFoldDB" id="A0A4R1KJE0"/>
<feature type="transmembrane region" description="Helical" evidence="12">
    <location>
        <begin position="273"/>
        <end position="298"/>
    </location>
</feature>
<keyword evidence="9 12" id="KW-0472">Membrane</keyword>
<dbReference type="Pfam" id="PF00474">
    <property type="entry name" value="SSF"/>
    <property type="match status" value="2"/>
</dbReference>
<evidence type="ECO:0000256" key="8">
    <source>
        <dbReference type="ARBA" id="ARBA00023065"/>
    </source>
</evidence>
<accession>A0A4R1KJE0</accession>
<keyword evidence="7" id="KW-0915">Sodium</keyword>
<dbReference type="InterPro" id="IPR051163">
    <property type="entry name" value="Sodium:Solute_Symporter_SSF"/>
</dbReference>
<organism evidence="13 14">
    <name type="scientific">Winogradskyella wandonensis</name>
    <dbReference type="NCBI Taxonomy" id="1442586"/>
    <lineage>
        <taxon>Bacteria</taxon>
        <taxon>Pseudomonadati</taxon>
        <taxon>Bacteroidota</taxon>
        <taxon>Flavobacteriia</taxon>
        <taxon>Flavobacteriales</taxon>
        <taxon>Flavobacteriaceae</taxon>
        <taxon>Winogradskyella</taxon>
    </lineage>
</organism>
<feature type="transmembrane region" description="Helical" evidence="12">
    <location>
        <begin position="119"/>
        <end position="146"/>
    </location>
</feature>
<keyword evidence="14" id="KW-1185">Reference proteome</keyword>
<dbReference type="Proteomes" id="UP000295714">
    <property type="component" value="Unassembled WGS sequence"/>
</dbReference>
<comment type="similarity">
    <text evidence="2 11">Belongs to the sodium:solute symporter (SSF) (TC 2.A.21) family.</text>
</comment>
<keyword evidence="5 12" id="KW-0812">Transmembrane</keyword>
<comment type="caution">
    <text evidence="13">The sequence shown here is derived from an EMBL/GenBank/DDBJ whole genome shotgun (WGS) entry which is preliminary data.</text>
</comment>
<feature type="transmembrane region" description="Helical" evidence="12">
    <location>
        <begin position="6"/>
        <end position="24"/>
    </location>
</feature>
<dbReference type="GO" id="GO:0006814">
    <property type="term" value="P:sodium ion transport"/>
    <property type="evidence" value="ECO:0007669"/>
    <property type="project" value="UniProtKB-KW"/>
</dbReference>
<dbReference type="GO" id="GO:0015293">
    <property type="term" value="F:symporter activity"/>
    <property type="evidence" value="ECO:0007669"/>
    <property type="project" value="TreeGrafter"/>
</dbReference>
<dbReference type="OrthoDB" id="9803597at2"/>
<evidence type="ECO:0000256" key="7">
    <source>
        <dbReference type="ARBA" id="ARBA00023053"/>
    </source>
</evidence>
<protein>
    <submittedName>
        <fullName evidence="13">SSS family transporter</fullName>
    </submittedName>
</protein>
<evidence type="ECO:0000256" key="1">
    <source>
        <dbReference type="ARBA" id="ARBA00004651"/>
    </source>
</evidence>
<proteinExistence type="inferred from homology"/>
<feature type="transmembrane region" description="Helical" evidence="12">
    <location>
        <begin position="233"/>
        <end position="252"/>
    </location>
</feature>
<feature type="transmembrane region" description="Helical" evidence="12">
    <location>
        <begin position="521"/>
        <end position="543"/>
    </location>
</feature>
<dbReference type="PANTHER" id="PTHR42985">
    <property type="entry name" value="SODIUM-COUPLED MONOCARBOXYLATE TRANSPORTER"/>
    <property type="match status" value="1"/>
</dbReference>
<dbReference type="CDD" id="cd11494">
    <property type="entry name" value="SLC5sbd_NIS-like_u2"/>
    <property type="match status" value="1"/>
</dbReference>
<feature type="transmembrane region" description="Helical" evidence="12">
    <location>
        <begin position="183"/>
        <end position="201"/>
    </location>
</feature>
<dbReference type="GO" id="GO:0005886">
    <property type="term" value="C:plasma membrane"/>
    <property type="evidence" value="ECO:0007669"/>
    <property type="project" value="UniProtKB-SubCell"/>
</dbReference>
<dbReference type="InterPro" id="IPR038377">
    <property type="entry name" value="Na/Glc_symporter_sf"/>
</dbReference>
<name>A0A4R1KJE0_9FLAO</name>
<evidence type="ECO:0000256" key="12">
    <source>
        <dbReference type="SAM" id="Phobius"/>
    </source>
</evidence>
<sequence>MVLSWIDWTVLSATLLTIVGYGTWVTRHNKSAQDYIKGGNTTRWWTIGLSVMATQASAITFLSTTGQAFSDGMGFVQFYFGLPIAMVIICAVFIPLYHRLKVYTAYEFLENRFDLKTRSLTAILFLIQRGLAAGITIFAPAIILSIVLGINIIYLNVIIGFLVIIYTVSGGTKAVTVTQKQQMFVIFAGMLAALFITLNLIPDEVSFTDALEIAGSSGRMEVLDFSFDLENRYTVWSGLIGGTFLALSYFGTDQSQVQRYLSGKSMKQMQMGLIFNGLLKVPMQFFILLVGVMVFVFYQFNPAPLNFIDASTETVLASEYGDEYRTLQKKQNILFNEKKALSLLMAKENNESLKTQAYRLDSIEKAYRLESKFLIKKAIDSDYTIAYNNLKSEVDKLSANPKSEDYIAKSEELDTLYKSSAKDTQTNDRDYMFIRFILNHLPVGLIGLLLAVILSAAMSSTASEINALATITSIDLYGRNVKGEKDEAHMVKVTKLFTLAWGIVAIIIACFANLAENLIQLVNIIGSIFYGNVLGIFLLAFFFKHIKGNAVFTGALITQVIIIIGWWYDWMPYLWLNLFGCVLVILIANMLQLLRNKD</sequence>
<evidence type="ECO:0000256" key="4">
    <source>
        <dbReference type="ARBA" id="ARBA00022475"/>
    </source>
</evidence>
<comment type="subcellular location">
    <subcellularLocation>
        <location evidence="1">Cell membrane</location>
        <topology evidence="1">Multi-pass membrane protein</topology>
    </subcellularLocation>
</comment>
<dbReference type="RefSeq" id="WP_132705923.1">
    <property type="nucleotide sequence ID" value="NZ_SMGI01000005.1"/>
</dbReference>
<evidence type="ECO:0000256" key="6">
    <source>
        <dbReference type="ARBA" id="ARBA00022989"/>
    </source>
</evidence>
<feature type="transmembrane region" description="Helical" evidence="12">
    <location>
        <begin position="574"/>
        <end position="594"/>
    </location>
</feature>
<dbReference type="PROSITE" id="PS50283">
    <property type="entry name" value="NA_SOLUT_SYMP_3"/>
    <property type="match status" value="1"/>
</dbReference>
<keyword evidence="4" id="KW-1003">Cell membrane</keyword>
<evidence type="ECO:0000256" key="11">
    <source>
        <dbReference type="RuleBase" id="RU362091"/>
    </source>
</evidence>
<evidence type="ECO:0000313" key="13">
    <source>
        <dbReference type="EMBL" id="TCK64864.1"/>
    </source>
</evidence>
<feature type="transmembrane region" description="Helical" evidence="12">
    <location>
        <begin position="76"/>
        <end position="98"/>
    </location>
</feature>
<dbReference type="Gene3D" id="1.20.1730.10">
    <property type="entry name" value="Sodium/glucose cotransporter"/>
    <property type="match status" value="1"/>
</dbReference>
<keyword evidence="8" id="KW-0406">Ion transport</keyword>
<feature type="transmembrane region" description="Helical" evidence="12">
    <location>
        <begin position="496"/>
        <end position="515"/>
    </location>
</feature>
<evidence type="ECO:0000256" key="9">
    <source>
        <dbReference type="ARBA" id="ARBA00023136"/>
    </source>
</evidence>
<feature type="transmembrane region" description="Helical" evidence="12">
    <location>
        <begin position="550"/>
        <end position="568"/>
    </location>
</feature>
<feature type="transmembrane region" description="Helical" evidence="12">
    <location>
        <begin position="432"/>
        <end position="454"/>
    </location>
</feature>
<keyword evidence="6 12" id="KW-1133">Transmembrane helix</keyword>
<reference evidence="13 14" key="1">
    <citation type="journal article" date="2015" name="Stand. Genomic Sci.">
        <title>Genomic Encyclopedia of Bacterial and Archaeal Type Strains, Phase III: the genomes of soil and plant-associated and newly described type strains.</title>
        <authorList>
            <person name="Whitman W.B."/>
            <person name="Woyke T."/>
            <person name="Klenk H.P."/>
            <person name="Zhou Y."/>
            <person name="Lilburn T.G."/>
            <person name="Beck B.J."/>
            <person name="De Vos P."/>
            <person name="Vandamme P."/>
            <person name="Eisen J.A."/>
            <person name="Garrity G."/>
            <person name="Hugenholtz P."/>
            <person name="Kyrpides N.C."/>
        </authorList>
    </citation>
    <scope>NUCLEOTIDE SEQUENCE [LARGE SCALE GENOMIC DNA]</scope>
    <source>
        <strain evidence="13 14">CECT 8445</strain>
    </source>
</reference>
<evidence type="ECO:0000256" key="10">
    <source>
        <dbReference type="ARBA" id="ARBA00023201"/>
    </source>
</evidence>